<evidence type="ECO:0000313" key="1">
    <source>
        <dbReference type="EMBL" id="KAF3332664.1"/>
    </source>
</evidence>
<protein>
    <submittedName>
        <fullName evidence="1">Uncharacterized protein</fullName>
    </submittedName>
</protein>
<organism evidence="1 2">
    <name type="scientific">Carex littledalei</name>
    <dbReference type="NCBI Taxonomy" id="544730"/>
    <lineage>
        <taxon>Eukaryota</taxon>
        <taxon>Viridiplantae</taxon>
        <taxon>Streptophyta</taxon>
        <taxon>Embryophyta</taxon>
        <taxon>Tracheophyta</taxon>
        <taxon>Spermatophyta</taxon>
        <taxon>Magnoliopsida</taxon>
        <taxon>Liliopsida</taxon>
        <taxon>Poales</taxon>
        <taxon>Cyperaceae</taxon>
        <taxon>Cyperoideae</taxon>
        <taxon>Cariceae</taxon>
        <taxon>Carex</taxon>
        <taxon>Carex subgen. Euthyceras</taxon>
    </lineage>
</organism>
<proteinExistence type="predicted"/>
<comment type="caution">
    <text evidence="1">The sequence shown here is derived from an EMBL/GenBank/DDBJ whole genome shotgun (WGS) entry which is preliminary data.</text>
</comment>
<name>A0A833QZV1_9POAL</name>
<accession>A0A833QZV1</accession>
<dbReference type="Proteomes" id="UP000623129">
    <property type="component" value="Unassembled WGS sequence"/>
</dbReference>
<keyword evidence="2" id="KW-1185">Reference proteome</keyword>
<dbReference type="EMBL" id="SWLB01000011">
    <property type="protein sequence ID" value="KAF3332664.1"/>
    <property type="molecule type" value="Genomic_DNA"/>
</dbReference>
<sequence length="118" mass="12911">MDTATFARKITYIQLMLNPPGTLSGTSSGSRPLHGINILFYLLSQEGHTEHSPLDKFLLDRAGHHLAGNLTSLFIPLLCSFRASIPRGHRFARVEIRAAAEVALGTPAFEIEVVETGR</sequence>
<dbReference type="AlphaFoldDB" id="A0A833QZV1"/>
<reference evidence="1" key="1">
    <citation type="submission" date="2020-01" db="EMBL/GenBank/DDBJ databases">
        <title>Genome sequence of Kobresia littledalei, the first chromosome-level genome in the family Cyperaceae.</title>
        <authorList>
            <person name="Qu G."/>
        </authorList>
    </citation>
    <scope>NUCLEOTIDE SEQUENCE</scope>
    <source>
        <strain evidence="1">C.B.Clarke</strain>
        <tissue evidence="1">Leaf</tissue>
    </source>
</reference>
<gene>
    <name evidence="1" type="ORF">FCM35_KLT02241</name>
</gene>
<evidence type="ECO:0000313" key="2">
    <source>
        <dbReference type="Proteomes" id="UP000623129"/>
    </source>
</evidence>